<feature type="transmembrane region" description="Helical" evidence="2">
    <location>
        <begin position="188"/>
        <end position="214"/>
    </location>
</feature>
<gene>
    <name evidence="5" type="ORF">F4553_002945</name>
</gene>
<keyword evidence="2" id="KW-0812">Transmembrane</keyword>
<evidence type="ECO:0000256" key="2">
    <source>
        <dbReference type="SAM" id="Phobius"/>
    </source>
</evidence>
<name>A0A841BQG6_9ACTN</name>
<evidence type="ECO:0000259" key="4">
    <source>
        <dbReference type="Pfam" id="PF21946"/>
    </source>
</evidence>
<evidence type="ECO:0000256" key="3">
    <source>
        <dbReference type="SAM" id="SignalP"/>
    </source>
</evidence>
<dbReference type="Pfam" id="PF21946">
    <property type="entry name" value="LppM"/>
    <property type="match status" value="1"/>
</dbReference>
<sequence>MPMRKLTTPLRSLAMLAIAAVTLSGCMKVDMAFTINPDDTVSGTAVFAVDKRLAGLAGSEDNLVREMTNRLGNVPTATEEKRYSEGDFIGTTYTYTKTPLSSFSGSILKIAHRDGRYTLDAVLDLSAYRLDDPAIKAFADSFTVKIAMTFPGKVTSGNGTIDGNTVTWTPKAGQSTSMHAVAEEASTFPVLLVSLFGGVLLLLVIVAVAIVLVASRRRKATADELPAIGHTALPTTDSTVIEELPTGDAHSPSGEARP</sequence>
<feature type="chain" id="PRO_5039292810" description="LppM domain-containing protein" evidence="3">
    <location>
        <begin position="20"/>
        <end position="258"/>
    </location>
</feature>
<evidence type="ECO:0000313" key="5">
    <source>
        <dbReference type="EMBL" id="MBB5869566.1"/>
    </source>
</evidence>
<dbReference type="RefSeq" id="WP_184836272.1">
    <property type="nucleotide sequence ID" value="NZ_JACHMN010000002.1"/>
</dbReference>
<feature type="domain" description="LppM" evidence="4">
    <location>
        <begin position="28"/>
        <end position="183"/>
    </location>
</feature>
<keyword evidence="2" id="KW-0472">Membrane</keyword>
<keyword evidence="6" id="KW-1185">Reference proteome</keyword>
<comment type="caution">
    <text evidence="5">The sequence shown here is derived from an EMBL/GenBank/DDBJ whole genome shotgun (WGS) entry which is preliminary data.</text>
</comment>
<dbReference type="EMBL" id="JACHMN010000002">
    <property type="protein sequence ID" value="MBB5869566.1"/>
    <property type="molecule type" value="Genomic_DNA"/>
</dbReference>
<evidence type="ECO:0000313" key="6">
    <source>
        <dbReference type="Proteomes" id="UP000587527"/>
    </source>
</evidence>
<reference evidence="5 6" key="1">
    <citation type="submission" date="2020-08" db="EMBL/GenBank/DDBJ databases">
        <title>Sequencing the genomes of 1000 actinobacteria strains.</title>
        <authorList>
            <person name="Klenk H.-P."/>
        </authorList>
    </citation>
    <scope>NUCLEOTIDE SEQUENCE [LARGE SCALE GENOMIC DNA]</scope>
    <source>
        <strain evidence="5 6">DSM 45362</strain>
    </source>
</reference>
<organism evidence="5 6">
    <name type="scientific">Allocatelliglobosispora scoriae</name>
    <dbReference type="NCBI Taxonomy" id="643052"/>
    <lineage>
        <taxon>Bacteria</taxon>
        <taxon>Bacillati</taxon>
        <taxon>Actinomycetota</taxon>
        <taxon>Actinomycetes</taxon>
        <taxon>Micromonosporales</taxon>
        <taxon>Micromonosporaceae</taxon>
        <taxon>Allocatelliglobosispora</taxon>
    </lineage>
</organism>
<feature type="signal peptide" evidence="3">
    <location>
        <begin position="1"/>
        <end position="19"/>
    </location>
</feature>
<feature type="region of interest" description="Disordered" evidence="1">
    <location>
        <begin position="236"/>
        <end position="258"/>
    </location>
</feature>
<dbReference type="PROSITE" id="PS51257">
    <property type="entry name" value="PROKAR_LIPOPROTEIN"/>
    <property type="match status" value="1"/>
</dbReference>
<accession>A0A841BQG6</accession>
<protein>
    <recommendedName>
        <fullName evidence="4">LppM domain-containing protein</fullName>
    </recommendedName>
</protein>
<keyword evidence="2" id="KW-1133">Transmembrane helix</keyword>
<evidence type="ECO:0000256" key="1">
    <source>
        <dbReference type="SAM" id="MobiDB-lite"/>
    </source>
</evidence>
<proteinExistence type="predicted"/>
<dbReference type="Proteomes" id="UP000587527">
    <property type="component" value="Unassembled WGS sequence"/>
</dbReference>
<dbReference type="InterPro" id="IPR053807">
    <property type="entry name" value="LppM"/>
</dbReference>
<dbReference type="AlphaFoldDB" id="A0A841BQG6"/>
<keyword evidence="3" id="KW-0732">Signal</keyword>